<sequence length="397" mass="43888">MGRRTSDTAPAARTPARPHSPAKPPPTLRKKVSKTNKLVPTKPDASILSFFSIEKKTPVKHAKPFNESPIDLTEDSHVSPHHSKDTTPRVAPRSPLETISTPNTSNTPPASRFQTPPRSSKPPLTPADTPRRFGAGVGKTRRHGHKHTPAPDGDEEDDADFRISGVVVVEQPRRSLRKRKPICMALPPPELEFEESSEDGERDIGGDEDGLEVDSTDSGRESEKECEKDEMEHNEKAGKKDSEEQEKLDRSQEAKEAAMDVKNTEVPEPEPSRKRRRAGPKAPKKKPSGRKKRKVTAPGPLVEDLSSLVLTICKFCGEKLRPSSQDIRAHVAKCQAASALAPYSDVSKLDEFDKLDTPVKLHHQSEEVNLAVSSVDVKVEIKEEIKQEPLISMLSFR</sequence>
<organism evidence="2 3">
    <name type="scientific">Ascobolus immersus RN42</name>
    <dbReference type="NCBI Taxonomy" id="1160509"/>
    <lineage>
        <taxon>Eukaryota</taxon>
        <taxon>Fungi</taxon>
        <taxon>Dikarya</taxon>
        <taxon>Ascomycota</taxon>
        <taxon>Pezizomycotina</taxon>
        <taxon>Pezizomycetes</taxon>
        <taxon>Pezizales</taxon>
        <taxon>Ascobolaceae</taxon>
        <taxon>Ascobolus</taxon>
    </lineage>
</organism>
<feature type="compositionally biased region" description="Basic and acidic residues" evidence="1">
    <location>
        <begin position="217"/>
        <end position="265"/>
    </location>
</feature>
<name>A0A3N4I905_ASCIM</name>
<proteinExistence type="predicted"/>
<feature type="compositionally biased region" description="Low complexity" evidence="1">
    <location>
        <begin position="7"/>
        <end position="19"/>
    </location>
</feature>
<feature type="compositionally biased region" description="Low complexity" evidence="1">
    <location>
        <begin position="100"/>
        <end position="109"/>
    </location>
</feature>
<feature type="compositionally biased region" description="Basic residues" evidence="1">
    <location>
        <begin position="273"/>
        <end position="295"/>
    </location>
</feature>
<feature type="compositionally biased region" description="Basic and acidic residues" evidence="1">
    <location>
        <begin position="74"/>
        <end position="87"/>
    </location>
</feature>
<accession>A0A3N4I905</accession>
<feature type="compositionally biased region" description="Acidic residues" evidence="1">
    <location>
        <begin position="191"/>
        <end position="215"/>
    </location>
</feature>
<evidence type="ECO:0000256" key="1">
    <source>
        <dbReference type="SAM" id="MobiDB-lite"/>
    </source>
</evidence>
<evidence type="ECO:0000313" key="3">
    <source>
        <dbReference type="Proteomes" id="UP000275078"/>
    </source>
</evidence>
<dbReference type="Proteomes" id="UP000275078">
    <property type="component" value="Unassembled WGS sequence"/>
</dbReference>
<protein>
    <submittedName>
        <fullName evidence="2">Uncharacterized protein</fullName>
    </submittedName>
</protein>
<keyword evidence="3" id="KW-1185">Reference proteome</keyword>
<feature type="compositionally biased region" description="Basic residues" evidence="1">
    <location>
        <begin position="139"/>
        <end position="148"/>
    </location>
</feature>
<dbReference type="EMBL" id="ML119670">
    <property type="protein sequence ID" value="RPA82555.1"/>
    <property type="molecule type" value="Genomic_DNA"/>
</dbReference>
<gene>
    <name evidence="2" type="ORF">BJ508DRAFT_325298</name>
</gene>
<feature type="region of interest" description="Disordered" evidence="1">
    <location>
        <begin position="1"/>
        <end position="299"/>
    </location>
</feature>
<evidence type="ECO:0000313" key="2">
    <source>
        <dbReference type="EMBL" id="RPA82555.1"/>
    </source>
</evidence>
<dbReference type="AlphaFoldDB" id="A0A3N4I905"/>
<reference evidence="2 3" key="1">
    <citation type="journal article" date="2018" name="Nat. Ecol. Evol.">
        <title>Pezizomycetes genomes reveal the molecular basis of ectomycorrhizal truffle lifestyle.</title>
        <authorList>
            <person name="Murat C."/>
            <person name="Payen T."/>
            <person name="Noel B."/>
            <person name="Kuo A."/>
            <person name="Morin E."/>
            <person name="Chen J."/>
            <person name="Kohler A."/>
            <person name="Krizsan K."/>
            <person name="Balestrini R."/>
            <person name="Da Silva C."/>
            <person name="Montanini B."/>
            <person name="Hainaut M."/>
            <person name="Levati E."/>
            <person name="Barry K.W."/>
            <person name="Belfiori B."/>
            <person name="Cichocki N."/>
            <person name="Clum A."/>
            <person name="Dockter R.B."/>
            <person name="Fauchery L."/>
            <person name="Guy J."/>
            <person name="Iotti M."/>
            <person name="Le Tacon F."/>
            <person name="Lindquist E.A."/>
            <person name="Lipzen A."/>
            <person name="Malagnac F."/>
            <person name="Mello A."/>
            <person name="Molinier V."/>
            <person name="Miyauchi S."/>
            <person name="Poulain J."/>
            <person name="Riccioni C."/>
            <person name="Rubini A."/>
            <person name="Sitrit Y."/>
            <person name="Splivallo R."/>
            <person name="Traeger S."/>
            <person name="Wang M."/>
            <person name="Zifcakova L."/>
            <person name="Wipf D."/>
            <person name="Zambonelli A."/>
            <person name="Paolocci F."/>
            <person name="Nowrousian M."/>
            <person name="Ottonello S."/>
            <person name="Baldrian P."/>
            <person name="Spatafora J.W."/>
            <person name="Henrissat B."/>
            <person name="Nagy L.G."/>
            <person name="Aury J.M."/>
            <person name="Wincker P."/>
            <person name="Grigoriev I.V."/>
            <person name="Bonfante P."/>
            <person name="Martin F.M."/>
        </authorList>
    </citation>
    <scope>NUCLEOTIDE SEQUENCE [LARGE SCALE GENOMIC DNA]</scope>
    <source>
        <strain evidence="2 3">RN42</strain>
    </source>
</reference>